<keyword evidence="3" id="KW-1185">Reference proteome</keyword>
<accession>A0A4W3GHA6</accession>
<dbReference type="Proteomes" id="UP000314986">
    <property type="component" value="Unassembled WGS sequence"/>
</dbReference>
<protein>
    <submittedName>
        <fullName evidence="2">Uncharacterized protein</fullName>
    </submittedName>
</protein>
<evidence type="ECO:0000256" key="1">
    <source>
        <dbReference type="SAM" id="MobiDB-lite"/>
    </source>
</evidence>
<dbReference type="AlphaFoldDB" id="A0A4W3GHA6"/>
<dbReference type="InterPro" id="IPR033305">
    <property type="entry name" value="Hydin-like"/>
</dbReference>
<name>A0A4W3GHA6_CALMI</name>
<dbReference type="GeneTree" id="ENSGT00940000163228"/>
<dbReference type="PANTHER" id="PTHR23053">
    <property type="entry name" value="DLEC1 DELETED IN LUNG AND ESOPHAGEAL CANCER 1"/>
    <property type="match status" value="1"/>
</dbReference>
<reference evidence="3" key="3">
    <citation type="journal article" date="2014" name="Nature">
        <title>Elephant shark genome provides unique insights into gnathostome evolution.</title>
        <authorList>
            <consortium name="International Elephant Shark Genome Sequencing Consortium"/>
            <person name="Venkatesh B."/>
            <person name="Lee A.P."/>
            <person name="Ravi V."/>
            <person name="Maurya A.K."/>
            <person name="Lian M.M."/>
            <person name="Swann J.B."/>
            <person name="Ohta Y."/>
            <person name="Flajnik M.F."/>
            <person name="Sutoh Y."/>
            <person name="Kasahara M."/>
            <person name="Hoon S."/>
            <person name="Gangu V."/>
            <person name="Roy S.W."/>
            <person name="Irimia M."/>
            <person name="Korzh V."/>
            <person name="Kondrychyn I."/>
            <person name="Lim Z.W."/>
            <person name="Tay B.H."/>
            <person name="Tohari S."/>
            <person name="Kong K.W."/>
            <person name="Ho S."/>
            <person name="Lorente-Galdos B."/>
            <person name="Quilez J."/>
            <person name="Marques-Bonet T."/>
            <person name="Raney B.J."/>
            <person name="Ingham P.W."/>
            <person name="Tay A."/>
            <person name="Hillier L.W."/>
            <person name="Minx P."/>
            <person name="Boehm T."/>
            <person name="Wilson R.K."/>
            <person name="Brenner S."/>
            <person name="Warren W.C."/>
        </authorList>
    </citation>
    <scope>NUCLEOTIDE SEQUENCE [LARGE SCALE GENOMIC DNA]</scope>
</reference>
<reference evidence="3" key="1">
    <citation type="journal article" date="2006" name="Science">
        <title>Ancient noncoding elements conserved in the human genome.</title>
        <authorList>
            <person name="Venkatesh B."/>
            <person name="Kirkness E.F."/>
            <person name="Loh Y.H."/>
            <person name="Halpern A.L."/>
            <person name="Lee A.P."/>
            <person name="Johnson J."/>
            <person name="Dandona N."/>
            <person name="Viswanathan L.D."/>
            <person name="Tay A."/>
            <person name="Venter J.C."/>
            <person name="Strausberg R.L."/>
            <person name="Brenner S."/>
        </authorList>
    </citation>
    <scope>NUCLEOTIDE SEQUENCE [LARGE SCALE GENOMIC DNA]</scope>
</reference>
<evidence type="ECO:0000313" key="3">
    <source>
        <dbReference type="Proteomes" id="UP000314986"/>
    </source>
</evidence>
<dbReference type="GO" id="GO:0005930">
    <property type="term" value="C:axoneme"/>
    <property type="evidence" value="ECO:0007669"/>
    <property type="project" value="TreeGrafter"/>
</dbReference>
<dbReference type="STRING" id="7868.ENSCMIP00000002100"/>
<evidence type="ECO:0000313" key="2">
    <source>
        <dbReference type="Ensembl" id="ENSCMIP00000002100.1"/>
    </source>
</evidence>
<proteinExistence type="predicted"/>
<reference evidence="3" key="2">
    <citation type="journal article" date="2007" name="PLoS Biol.">
        <title>Survey sequencing and comparative analysis of the elephant shark (Callorhinchus milii) genome.</title>
        <authorList>
            <person name="Venkatesh B."/>
            <person name="Kirkness E.F."/>
            <person name="Loh Y.H."/>
            <person name="Halpern A.L."/>
            <person name="Lee A.P."/>
            <person name="Johnson J."/>
            <person name="Dandona N."/>
            <person name="Viswanathan L.D."/>
            <person name="Tay A."/>
            <person name="Venter J.C."/>
            <person name="Strausberg R.L."/>
            <person name="Brenner S."/>
        </authorList>
    </citation>
    <scope>NUCLEOTIDE SEQUENCE [LARGE SCALE GENOMIC DNA]</scope>
</reference>
<reference evidence="2" key="4">
    <citation type="submission" date="2025-08" db="UniProtKB">
        <authorList>
            <consortium name="Ensembl"/>
        </authorList>
    </citation>
    <scope>IDENTIFICATION</scope>
</reference>
<dbReference type="PANTHER" id="PTHR23053:SF0">
    <property type="entry name" value="HYDROCEPHALUS-INDUCING PROTEIN HOMOLOG"/>
    <property type="match status" value="1"/>
</dbReference>
<sequence>MSERRKSASHKKVRRDSRSSFITSARSPSSETDQYSIMEEINVQEPKDQKSYPFRWVVLPGEEVVLKLQFSAKFPGQFDQTLNFEIMGTWRRYQLFCRGLCSFPCISKDPKVVFRHYKKYLKPGEIIHKKYILNEKTFHFGPLLCGKTRDRYMEGKYLDNMETLKIRNIAPMESKVYFCFQH</sequence>
<dbReference type="Ensembl" id="ENSCMIT00000002179.1">
    <property type="protein sequence ID" value="ENSCMIP00000002100.1"/>
    <property type="gene ID" value="ENSCMIG00000001277.1"/>
</dbReference>
<feature type="compositionally biased region" description="Polar residues" evidence="1">
    <location>
        <begin position="19"/>
        <end position="35"/>
    </location>
</feature>
<organism evidence="2 3">
    <name type="scientific">Callorhinchus milii</name>
    <name type="common">Ghost shark</name>
    <dbReference type="NCBI Taxonomy" id="7868"/>
    <lineage>
        <taxon>Eukaryota</taxon>
        <taxon>Metazoa</taxon>
        <taxon>Chordata</taxon>
        <taxon>Craniata</taxon>
        <taxon>Vertebrata</taxon>
        <taxon>Chondrichthyes</taxon>
        <taxon>Holocephali</taxon>
        <taxon>Chimaeriformes</taxon>
        <taxon>Callorhinchidae</taxon>
        <taxon>Callorhinchus</taxon>
    </lineage>
</organism>
<reference evidence="2" key="5">
    <citation type="submission" date="2025-09" db="UniProtKB">
        <authorList>
            <consortium name="Ensembl"/>
        </authorList>
    </citation>
    <scope>IDENTIFICATION</scope>
</reference>
<dbReference type="GO" id="GO:1904158">
    <property type="term" value="P:axonemal central apparatus assembly"/>
    <property type="evidence" value="ECO:0007669"/>
    <property type="project" value="TreeGrafter"/>
</dbReference>
<dbReference type="GO" id="GO:0003341">
    <property type="term" value="P:cilium movement"/>
    <property type="evidence" value="ECO:0007669"/>
    <property type="project" value="TreeGrafter"/>
</dbReference>
<dbReference type="InParanoid" id="A0A4W3GHA6"/>
<feature type="region of interest" description="Disordered" evidence="1">
    <location>
        <begin position="1"/>
        <end position="36"/>
    </location>
</feature>